<dbReference type="AlphaFoldDB" id="A0A8S1N7D7"/>
<dbReference type="EMBL" id="CAJJDN010000048">
    <property type="protein sequence ID" value="CAD8085413.1"/>
    <property type="molecule type" value="Genomic_DNA"/>
</dbReference>
<feature type="compositionally biased region" description="Polar residues" evidence="2">
    <location>
        <begin position="251"/>
        <end position="268"/>
    </location>
</feature>
<dbReference type="PANTHER" id="PTHR35381:SF1">
    <property type="entry name" value="EF-HAND DOMAIN-CONTAINING PROTEIN"/>
    <property type="match status" value="1"/>
</dbReference>
<evidence type="ECO:0000313" key="4">
    <source>
        <dbReference type="Proteomes" id="UP000692954"/>
    </source>
</evidence>
<protein>
    <recommendedName>
        <fullName evidence="5">EF-hand domain-containing protein</fullName>
    </recommendedName>
</protein>
<keyword evidence="4" id="KW-1185">Reference proteome</keyword>
<feature type="coiled-coil region" evidence="1">
    <location>
        <begin position="319"/>
        <end position="346"/>
    </location>
</feature>
<proteinExistence type="predicted"/>
<dbReference type="Proteomes" id="UP000692954">
    <property type="component" value="Unassembled WGS sequence"/>
</dbReference>
<evidence type="ECO:0000256" key="1">
    <source>
        <dbReference type="SAM" id="Coils"/>
    </source>
</evidence>
<keyword evidence="1" id="KW-0175">Coiled coil</keyword>
<evidence type="ECO:0008006" key="5">
    <source>
        <dbReference type="Google" id="ProtNLM"/>
    </source>
</evidence>
<evidence type="ECO:0000313" key="3">
    <source>
        <dbReference type="EMBL" id="CAD8085413.1"/>
    </source>
</evidence>
<name>A0A8S1N7D7_9CILI</name>
<comment type="caution">
    <text evidence="3">The sequence shown here is derived from an EMBL/GenBank/DDBJ whole genome shotgun (WGS) entry which is preliminary data.</text>
</comment>
<reference evidence="3" key="1">
    <citation type="submission" date="2021-01" db="EMBL/GenBank/DDBJ databases">
        <authorList>
            <consortium name="Genoscope - CEA"/>
            <person name="William W."/>
        </authorList>
    </citation>
    <scope>NUCLEOTIDE SEQUENCE</scope>
</reference>
<sequence length="481" mass="56844">MFNSTEPEPFPIAVISLELEDQIEEIKIYEEDDIKEIVEIFCQQKGLEQKYVQYLIDQINQQLKKEPSPRFGDSFGQNFRTQQPLQTNQSQQSEVCYTTQASSVEENSAQKSYEKWQQLMNKKTDLKQLLNISQNTVQWSVPNTARSFNENKKITANERLYREGLDIQKNKNEKAEMMKIQKLQQESKQATFKPLVSPRSKLITQQKKKVSKPENNINEDVLYAQQKNKELNNKKLQNRTQVQIQRRKESPQQTKKQTNVSRNCSQNRSVTPIYEKLFKQAQEDKKKKEEFANQEFQKVHTFRPQINRPTTSVNPENQKNLVQKLVQEHEEKRQRIEKKRLQILMQNQYTFHPKINKDQTFIKVSKQRDYEDSQLAVDLQKIQSRLGSKNSFSSSETRIQSQQSEQTLFDIQMVKIFNLLDGDKDGQISKDYIDFHKVDIDTLELIKDVLYYIDDNNIIADQNQFKKICYSYGLHAKFNKS</sequence>
<evidence type="ECO:0000256" key="2">
    <source>
        <dbReference type="SAM" id="MobiDB-lite"/>
    </source>
</evidence>
<accession>A0A8S1N7D7</accession>
<dbReference type="OrthoDB" id="295107at2759"/>
<dbReference type="PANTHER" id="PTHR35381">
    <property type="entry name" value="EF-HAND DOMAIN-CONTAINING PROTEIN"/>
    <property type="match status" value="1"/>
</dbReference>
<organism evidence="3 4">
    <name type="scientific">Paramecium sonneborni</name>
    <dbReference type="NCBI Taxonomy" id="65129"/>
    <lineage>
        <taxon>Eukaryota</taxon>
        <taxon>Sar</taxon>
        <taxon>Alveolata</taxon>
        <taxon>Ciliophora</taxon>
        <taxon>Intramacronucleata</taxon>
        <taxon>Oligohymenophorea</taxon>
        <taxon>Peniculida</taxon>
        <taxon>Parameciidae</taxon>
        <taxon>Paramecium</taxon>
    </lineage>
</organism>
<feature type="region of interest" description="Disordered" evidence="2">
    <location>
        <begin position="185"/>
        <end position="268"/>
    </location>
</feature>
<gene>
    <name evidence="3" type="ORF">PSON_ATCC_30995.1.T0480144</name>
</gene>